<dbReference type="InParanoid" id="A0A0C3DY93"/>
<dbReference type="HOGENOM" id="CLU_2892224_0_0_1"/>
<organism evidence="1 2">
    <name type="scientific">Scleroderma citrinum Foug A</name>
    <dbReference type="NCBI Taxonomy" id="1036808"/>
    <lineage>
        <taxon>Eukaryota</taxon>
        <taxon>Fungi</taxon>
        <taxon>Dikarya</taxon>
        <taxon>Basidiomycota</taxon>
        <taxon>Agaricomycotina</taxon>
        <taxon>Agaricomycetes</taxon>
        <taxon>Agaricomycetidae</taxon>
        <taxon>Boletales</taxon>
        <taxon>Sclerodermatineae</taxon>
        <taxon>Sclerodermataceae</taxon>
        <taxon>Scleroderma</taxon>
    </lineage>
</organism>
<reference evidence="1 2" key="1">
    <citation type="submission" date="2014-04" db="EMBL/GenBank/DDBJ databases">
        <authorList>
            <consortium name="DOE Joint Genome Institute"/>
            <person name="Kuo A."/>
            <person name="Kohler A."/>
            <person name="Nagy L.G."/>
            <person name="Floudas D."/>
            <person name="Copeland A."/>
            <person name="Barry K.W."/>
            <person name="Cichocki N."/>
            <person name="Veneault-Fourrey C."/>
            <person name="LaButti K."/>
            <person name="Lindquist E.A."/>
            <person name="Lipzen A."/>
            <person name="Lundell T."/>
            <person name="Morin E."/>
            <person name="Murat C."/>
            <person name="Sun H."/>
            <person name="Tunlid A."/>
            <person name="Henrissat B."/>
            <person name="Grigoriev I.V."/>
            <person name="Hibbett D.S."/>
            <person name="Martin F."/>
            <person name="Nordberg H.P."/>
            <person name="Cantor M.N."/>
            <person name="Hua S.X."/>
        </authorList>
    </citation>
    <scope>NUCLEOTIDE SEQUENCE [LARGE SCALE GENOMIC DNA]</scope>
    <source>
        <strain evidence="1 2">Foug A</strain>
    </source>
</reference>
<proteinExistence type="predicted"/>
<dbReference type="Proteomes" id="UP000053989">
    <property type="component" value="Unassembled WGS sequence"/>
</dbReference>
<keyword evidence="2" id="KW-1185">Reference proteome</keyword>
<evidence type="ECO:0000313" key="2">
    <source>
        <dbReference type="Proteomes" id="UP000053989"/>
    </source>
</evidence>
<dbReference type="EMBL" id="KN822057">
    <property type="protein sequence ID" value="KIM60866.1"/>
    <property type="molecule type" value="Genomic_DNA"/>
</dbReference>
<evidence type="ECO:0000313" key="1">
    <source>
        <dbReference type="EMBL" id="KIM60866.1"/>
    </source>
</evidence>
<sequence>MQACCHQDEVRVISNSIDEQFYSVNMQWFCIGNESQRLSIFPTPPDSMVPSQCRTAFKGKCGP</sequence>
<gene>
    <name evidence="1" type="ORF">SCLCIDRAFT_1216384</name>
</gene>
<protein>
    <submittedName>
        <fullName evidence="1">Uncharacterized protein</fullName>
    </submittedName>
</protein>
<name>A0A0C3DY93_9AGAM</name>
<feature type="non-terminal residue" evidence="1">
    <location>
        <position position="63"/>
    </location>
</feature>
<accession>A0A0C3DY93</accession>
<dbReference type="AlphaFoldDB" id="A0A0C3DY93"/>
<reference evidence="2" key="2">
    <citation type="submission" date="2015-01" db="EMBL/GenBank/DDBJ databases">
        <title>Evolutionary Origins and Diversification of the Mycorrhizal Mutualists.</title>
        <authorList>
            <consortium name="DOE Joint Genome Institute"/>
            <consortium name="Mycorrhizal Genomics Consortium"/>
            <person name="Kohler A."/>
            <person name="Kuo A."/>
            <person name="Nagy L.G."/>
            <person name="Floudas D."/>
            <person name="Copeland A."/>
            <person name="Barry K.W."/>
            <person name="Cichocki N."/>
            <person name="Veneault-Fourrey C."/>
            <person name="LaButti K."/>
            <person name="Lindquist E.A."/>
            <person name="Lipzen A."/>
            <person name="Lundell T."/>
            <person name="Morin E."/>
            <person name="Murat C."/>
            <person name="Riley R."/>
            <person name="Ohm R."/>
            <person name="Sun H."/>
            <person name="Tunlid A."/>
            <person name="Henrissat B."/>
            <person name="Grigoriev I.V."/>
            <person name="Hibbett D.S."/>
            <person name="Martin F."/>
        </authorList>
    </citation>
    <scope>NUCLEOTIDE SEQUENCE [LARGE SCALE GENOMIC DNA]</scope>
    <source>
        <strain evidence="2">Foug A</strain>
    </source>
</reference>